<organism evidence="13 14">
    <name type="scientific">SAR86 cluster bacterium</name>
    <dbReference type="NCBI Taxonomy" id="2030880"/>
    <lineage>
        <taxon>Bacteria</taxon>
        <taxon>Pseudomonadati</taxon>
        <taxon>Pseudomonadota</taxon>
        <taxon>Gammaproteobacteria</taxon>
        <taxon>SAR86 cluster</taxon>
    </lineage>
</organism>
<evidence type="ECO:0000256" key="3">
    <source>
        <dbReference type="ARBA" id="ARBA00022490"/>
    </source>
</evidence>
<dbReference type="InterPro" id="IPR004154">
    <property type="entry name" value="Anticodon-bd"/>
</dbReference>
<feature type="binding site" evidence="11">
    <location>
        <position position="255"/>
    </location>
    <ligand>
        <name>L-histidine</name>
        <dbReference type="ChEBI" id="CHEBI:57595"/>
    </ligand>
</feature>
<feature type="binding site" evidence="11">
    <location>
        <position position="111"/>
    </location>
    <ligand>
        <name>L-histidine</name>
        <dbReference type="ChEBI" id="CHEBI:57595"/>
    </ligand>
</feature>
<feature type="binding site" evidence="11">
    <location>
        <position position="125"/>
    </location>
    <ligand>
        <name>L-histidine</name>
        <dbReference type="ChEBI" id="CHEBI:57595"/>
    </ligand>
</feature>
<proteinExistence type="inferred from homology"/>
<evidence type="ECO:0000256" key="11">
    <source>
        <dbReference type="PIRSR" id="PIRSR001549-1"/>
    </source>
</evidence>
<feature type="binding site" evidence="11">
    <location>
        <begin position="82"/>
        <end position="84"/>
    </location>
    <ligand>
        <name>L-histidine</name>
        <dbReference type="ChEBI" id="CHEBI:57595"/>
    </ligand>
</feature>
<dbReference type="PIRSF" id="PIRSF001549">
    <property type="entry name" value="His-tRNA_synth"/>
    <property type="match status" value="1"/>
</dbReference>
<dbReference type="AlphaFoldDB" id="A0A937JFJ2"/>
<dbReference type="EMBL" id="JADHSG010000002">
    <property type="protein sequence ID" value="MBL6903079.1"/>
    <property type="molecule type" value="Genomic_DNA"/>
</dbReference>
<evidence type="ECO:0000259" key="12">
    <source>
        <dbReference type="PROSITE" id="PS50862"/>
    </source>
</evidence>
<keyword evidence="4 10" id="KW-0436">Ligase</keyword>
<dbReference type="SUPFAM" id="SSF55681">
    <property type="entry name" value="Class II aaRS and biotin synthetases"/>
    <property type="match status" value="1"/>
</dbReference>
<feature type="domain" description="Aminoacyl-transfer RNA synthetases class-II family profile" evidence="12">
    <location>
        <begin position="1"/>
        <end position="309"/>
    </location>
</feature>
<dbReference type="PANTHER" id="PTHR43707">
    <property type="entry name" value="HISTIDYL-TRNA SYNTHETASE"/>
    <property type="match status" value="1"/>
</dbReference>
<evidence type="ECO:0000256" key="8">
    <source>
        <dbReference type="ARBA" id="ARBA00023146"/>
    </source>
</evidence>
<comment type="subunit">
    <text evidence="2 10">Homodimer.</text>
</comment>
<feature type="binding site" evidence="11">
    <location>
        <begin position="259"/>
        <end position="260"/>
    </location>
    <ligand>
        <name>L-histidine</name>
        <dbReference type="ChEBI" id="CHEBI:57595"/>
    </ligand>
</feature>
<keyword evidence="8 10" id="KW-0030">Aminoacyl-tRNA synthetase</keyword>
<name>A0A937JFJ2_9GAMM</name>
<dbReference type="InterPro" id="IPR045864">
    <property type="entry name" value="aa-tRNA-synth_II/BPL/LPL"/>
</dbReference>
<evidence type="ECO:0000256" key="2">
    <source>
        <dbReference type="ARBA" id="ARBA00011738"/>
    </source>
</evidence>
<keyword evidence="3 10" id="KW-0963">Cytoplasm</keyword>
<dbReference type="Proteomes" id="UP000705230">
    <property type="component" value="Unassembled WGS sequence"/>
</dbReference>
<dbReference type="EC" id="6.1.1.21" evidence="10"/>
<dbReference type="PROSITE" id="PS50862">
    <property type="entry name" value="AA_TRNA_LIGASE_II"/>
    <property type="match status" value="1"/>
</dbReference>
<keyword evidence="6 10" id="KW-0067">ATP-binding</keyword>
<dbReference type="GO" id="GO:0004821">
    <property type="term" value="F:histidine-tRNA ligase activity"/>
    <property type="evidence" value="ECO:0007669"/>
    <property type="project" value="UniProtKB-UniRule"/>
</dbReference>
<dbReference type="NCBIfam" id="TIGR00442">
    <property type="entry name" value="hisS"/>
    <property type="match status" value="1"/>
</dbReference>
<dbReference type="Gene3D" id="3.40.50.800">
    <property type="entry name" value="Anticodon-binding domain"/>
    <property type="match status" value="1"/>
</dbReference>
<evidence type="ECO:0000256" key="1">
    <source>
        <dbReference type="ARBA" id="ARBA00008226"/>
    </source>
</evidence>
<dbReference type="GO" id="GO:0005524">
    <property type="term" value="F:ATP binding"/>
    <property type="evidence" value="ECO:0007669"/>
    <property type="project" value="UniProtKB-UniRule"/>
</dbReference>
<dbReference type="InterPro" id="IPR015807">
    <property type="entry name" value="His-tRNA-ligase"/>
</dbReference>
<keyword evidence="7 10" id="KW-0648">Protein biosynthesis</keyword>
<protein>
    <recommendedName>
        <fullName evidence="10">Histidine--tRNA ligase</fullName>
        <ecNumber evidence="10">6.1.1.21</ecNumber>
    </recommendedName>
    <alternativeName>
        <fullName evidence="10">Histidyl-tRNA synthetase</fullName>
        <shortName evidence="10">HisRS</shortName>
    </alternativeName>
</protein>
<dbReference type="CDD" id="cd00773">
    <property type="entry name" value="HisRS-like_core"/>
    <property type="match status" value="1"/>
</dbReference>
<dbReference type="HAMAP" id="MF_00127">
    <property type="entry name" value="His_tRNA_synth"/>
    <property type="match status" value="1"/>
</dbReference>
<accession>A0A937JFJ2</accession>
<dbReference type="InterPro" id="IPR004516">
    <property type="entry name" value="HisRS/HisZ"/>
</dbReference>
<dbReference type="InterPro" id="IPR041715">
    <property type="entry name" value="HisRS-like_core"/>
</dbReference>
<dbReference type="InterPro" id="IPR006195">
    <property type="entry name" value="aa-tRNA-synth_II"/>
</dbReference>
<comment type="caution">
    <text evidence="13">The sequence shown here is derived from an EMBL/GenBank/DDBJ whole genome shotgun (WGS) entry which is preliminary data.</text>
</comment>
<comment type="similarity">
    <text evidence="1 10">Belongs to the class-II aminoacyl-tRNA synthetase family.</text>
</comment>
<feature type="binding site" evidence="11">
    <location>
        <position position="129"/>
    </location>
    <ligand>
        <name>L-histidine</name>
        <dbReference type="ChEBI" id="CHEBI:57595"/>
    </ligand>
</feature>
<keyword evidence="5 10" id="KW-0547">Nucleotide-binding</keyword>
<evidence type="ECO:0000313" key="14">
    <source>
        <dbReference type="Proteomes" id="UP000705230"/>
    </source>
</evidence>
<dbReference type="InterPro" id="IPR036621">
    <property type="entry name" value="Anticodon-bd_dom_sf"/>
</dbReference>
<evidence type="ECO:0000256" key="6">
    <source>
        <dbReference type="ARBA" id="ARBA00022840"/>
    </source>
</evidence>
<evidence type="ECO:0000313" key="13">
    <source>
        <dbReference type="EMBL" id="MBL6903079.1"/>
    </source>
</evidence>
<comment type="catalytic activity">
    <reaction evidence="9 10">
        <text>tRNA(His) + L-histidine + ATP = L-histidyl-tRNA(His) + AMP + diphosphate + H(+)</text>
        <dbReference type="Rhea" id="RHEA:17313"/>
        <dbReference type="Rhea" id="RHEA-COMP:9665"/>
        <dbReference type="Rhea" id="RHEA-COMP:9689"/>
        <dbReference type="ChEBI" id="CHEBI:15378"/>
        <dbReference type="ChEBI" id="CHEBI:30616"/>
        <dbReference type="ChEBI" id="CHEBI:33019"/>
        <dbReference type="ChEBI" id="CHEBI:57595"/>
        <dbReference type="ChEBI" id="CHEBI:78442"/>
        <dbReference type="ChEBI" id="CHEBI:78527"/>
        <dbReference type="ChEBI" id="CHEBI:456215"/>
        <dbReference type="EC" id="6.1.1.21"/>
    </reaction>
</comment>
<dbReference type="GO" id="GO:0005737">
    <property type="term" value="C:cytoplasm"/>
    <property type="evidence" value="ECO:0007669"/>
    <property type="project" value="UniProtKB-SubCell"/>
</dbReference>
<dbReference type="Pfam" id="PF03129">
    <property type="entry name" value="HGTP_anticodon"/>
    <property type="match status" value="1"/>
</dbReference>
<evidence type="ECO:0000256" key="4">
    <source>
        <dbReference type="ARBA" id="ARBA00022598"/>
    </source>
</evidence>
<dbReference type="Pfam" id="PF13393">
    <property type="entry name" value="tRNA-synt_His"/>
    <property type="match status" value="1"/>
</dbReference>
<evidence type="ECO:0000256" key="9">
    <source>
        <dbReference type="ARBA" id="ARBA00047639"/>
    </source>
</evidence>
<evidence type="ECO:0000256" key="5">
    <source>
        <dbReference type="ARBA" id="ARBA00022741"/>
    </source>
</evidence>
<dbReference type="Gene3D" id="3.30.930.10">
    <property type="entry name" value="Bira Bifunctional Protein, Domain 2"/>
    <property type="match status" value="1"/>
</dbReference>
<dbReference type="PANTHER" id="PTHR43707:SF1">
    <property type="entry name" value="HISTIDINE--TRNA LIGASE, MITOCHONDRIAL-RELATED"/>
    <property type="match status" value="1"/>
</dbReference>
<gene>
    <name evidence="10" type="primary">hisS</name>
    <name evidence="13" type="ORF">ISR29_02650</name>
</gene>
<evidence type="ECO:0000256" key="7">
    <source>
        <dbReference type="ARBA" id="ARBA00022917"/>
    </source>
</evidence>
<comment type="subcellular location">
    <subcellularLocation>
        <location evidence="10">Cytoplasm</location>
    </subcellularLocation>
</comment>
<evidence type="ECO:0000256" key="10">
    <source>
        <dbReference type="HAMAP-Rule" id="MF_00127"/>
    </source>
</evidence>
<reference evidence="13" key="1">
    <citation type="submission" date="2020-10" db="EMBL/GenBank/DDBJ databases">
        <title>Microbiome of the Black Sea water column analyzed by genome centric metagenomics.</title>
        <authorList>
            <person name="Cabello-Yeves P.J."/>
            <person name="Callieri C."/>
            <person name="Picazo A."/>
            <person name="Mehrshad M."/>
            <person name="Haro-Moreno J.M."/>
            <person name="Roda-Garcia J."/>
            <person name="Dzembekova N."/>
            <person name="Slabakova V."/>
            <person name="Slabakova N."/>
            <person name="Moncheva S."/>
            <person name="Rodriguez-Valera F."/>
        </authorList>
    </citation>
    <scope>NUCLEOTIDE SEQUENCE</scope>
    <source>
        <strain evidence="13">BS30m-G43</strain>
    </source>
</reference>
<dbReference type="SUPFAM" id="SSF52954">
    <property type="entry name" value="Class II aaRS ABD-related"/>
    <property type="match status" value="1"/>
</dbReference>
<dbReference type="GO" id="GO:0006427">
    <property type="term" value="P:histidyl-tRNA aminoacylation"/>
    <property type="evidence" value="ECO:0007669"/>
    <property type="project" value="UniProtKB-UniRule"/>
</dbReference>
<sequence>MDKINSLRGMPDFYSDALISWTPVENKLEEIFRAFSISEIRTPIMEYTDLFKRSVGDTSDIVNKEIYSFNDRNDQSISLRPEGTAGVIRSVIEKKLDQQQSKFWYMGPMFRYERPQKGRYRQFHQAGIEFLGYQEGQADFELIALVCSIVNGLDIKNATLKINHLGDKDSKIKFARSLVKFLEPYKDQMDEKDLERLNKNPLRILDSKDKKIQEILKDAPSLSDFISDSANSLLSTIQKTFGDQCIIEIDNKLVRGLDYYTGLVFEACSSDLGAQDAFIGGGRYDNLANALGGKDMPAIGLAIGLERLISISSVSKLDEKKVVFISSTSNIAPLAFKIANQLRITNSKILLDMDLTDSSIKAKLRRANKTDASHAFIFGDEEMSNKRVIVKSLLEDTEQVSMSIDECIDFYKEI</sequence>